<dbReference type="RefSeq" id="WP_158181180.1">
    <property type="nucleotide sequence ID" value="NZ_WSIE01000035.1"/>
</dbReference>
<organism evidence="1 2">
    <name type="scientific">Escherichia coli</name>
    <dbReference type="NCBI Taxonomy" id="562"/>
    <lineage>
        <taxon>Bacteria</taxon>
        <taxon>Pseudomonadati</taxon>
        <taxon>Pseudomonadota</taxon>
        <taxon>Gammaproteobacteria</taxon>
        <taxon>Enterobacterales</taxon>
        <taxon>Enterobacteriaceae</taxon>
        <taxon>Escherichia</taxon>
    </lineage>
</organism>
<dbReference type="AlphaFoldDB" id="A0A6D0I2I4"/>
<gene>
    <name evidence="1" type="ORF">GQA06_02220</name>
</gene>
<sequence length="111" mass="12667">MLPGDVCIFNVLYQIDVFLGRDEGITTEAIHNAIKCTVAFRGGNTLTENSDDIAVIVCPDLLRLGGEYYCAEIMFLYALVYSPYLNIIWRTYWQNRRESGINSSGLMFWLL</sequence>
<proteinExistence type="predicted"/>
<protein>
    <submittedName>
        <fullName evidence="1">Uncharacterized protein</fullName>
    </submittedName>
</protein>
<evidence type="ECO:0000313" key="2">
    <source>
        <dbReference type="Proteomes" id="UP000430387"/>
    </source>
</evidence>
<dbReference type="EMBL" id="WTQJ01000011">
    <property type="protein sequence ID" value="MWR12646.1"/>
    <property type="molecule type" value="Genomic_DNA"/>
</dbReference>
<name>A0A6D0I2I4_ECOLX</name>
<comment type="caution">
    <text evidence="1">The sequence shown here is derived from an EMBL/GenBank/DDBJ whole genome shotgun (WGS) entry which is preliminary data.</text>
</comment>
<accession>A0A6D0I2I4</accession>
<dbReference type="Proteomes" id="UP000430387">
    <property type="component" value="Unassembled WGS sequence"/>
</dbReference>
<reference evidence="1 2" key="1">
    <citation type="submission" date="2019-12" db="EMBL/GenBank/DDBJ databases">
        <title>Enteriobacteria Tanzani isolates_8377-8380.</title>
        <authorList>
            <person name="Subbiah M."/>
            <person name="Call D."/>
        </authorList>
    </citation>
    <scope>NUCLEOTIDE SEQUENCE [LARGE SCALE GENOMIC DNA]</scope>
    <source>
        <strain evidence="1 2">8380wG1</strain>
    </source>
</reference>
<evidence type="ECO:0000313" key="1">
    <source>
        <dbReference type="EMBL" id="MWR12646.1"/>
    </source>
</evidence>